<protein>
    <submittedName>
        <fullName evidence="1">Class I SAM-dependent methyltransferase</fullName>
    </submittedName>
</protein>
<dbReference type="InterPro" id="IPR029063">
    <property type="entry name" value="SAM-dependent_MTases_sf"/>
</dbReference>
<keyword evidence="1" id="KW-0808">Transferase</keyword>
<dbReference type="EMBL" id="CP049109">
    <property type="protein sequence ID" value="QIG79725.1"/>
    <property type="molecule type" value="Genomic_DNA"/>
</dbReference>
<accession>A0A6G6Y486</accession>
<gene>
    <name evidence="1" type="ORF">G5C33_07900</name>
</gene>
<dbReference type="GO" id="GO:0032259">
    <property type="term" value="P:methylation"/>
    <property type="evidence" value="ECO:0007669"/>
    <property type="project" value="UniProtKB-KW"/>
</dbReference>
<dbReference type="KEGG" id="spzr:G5C33_07900"/>
<dbReference type="SUPFAM" id="SSF53335">
    <property type="entry name" value="S-adenosyl-L-methionine-dependent methyltransferases"/>
    <property type="match status" value="1"/>
</dbReference>
<reference evidence="1 2" key="1">
    <citation type="submission" date="2020-02" db="EMBL/GenBank/DDBJ databases">
        <authorList>
            <person name="Zheng R.K."/>
            <person name="Sun C.M."/>
        </authorList>
    </citation>
    <scope>NUCLEOTIDE SEQUENCE [LARGE SCALE GENOMIC DNA]</scope>
    <source>
        <strain evidence="2">zrk23</strain>
    </source>
</reference>
<dbReference type="Pfam" id="PF13578">
    <property type="entry name" value="Methyltransf_24"/>
    <property type="match status" value="1"/>
</dbReference>
<organism evidence="1 2">
    <name type="scientific">Stakelama tenebrarum</name>
    <dbReference type="NCBI Taxonomy" id="2711215"/>
    <lineage>
        <taxon>Bacteria</taxon>
        <taxon>Pseudomonadati</taxon>
        <taxon>Pseudomonadota</taxon>
        <taxon>Alphaproteobacteria</taxon>
        <taxon>Sphingomonadales</taxon>
        <taxon>Sphingomonadaceae</taxon>
        <taxon>Stakelama</taxon>
    </lineage>
</organism>
<dbReference type="RefSeq" id="WP_165326725.1">
    <property type="nucleotide sequence ID" value="NZ_CP049109.1"/>
</dbReference>
<keyword evidence="1" id="KW-0489">Methyltransferase</keyword>
<name>A0A6G6Y486_9SPHN</name>
<dbReference type="Gene3D" id="3.40.50.150">
    <property type="entry name" value="Vaccinia Virus protein VP39"/>
    <property type="match status" value="1"/>
</dbReference>
<proteinExistence type="predicted"/>
<evidence type="ECO:0000313" key="2">
    <source>
        <dbReference type="Proteomes" id="UP000501568"/>
    </source>
</evidence>
<keyword evidence="2" id="KW-1185">Reference proteome</keyword>
<sequence length="279" mass="30273">MSNLLIHSMSEFSDLILGSMHAAGTRSIVEVGAEFGGMSHQLAAYAEATGGSLTSIDPAPKAGFAEWAAGNVHVTHVADTSHRAMPGMTDVDAWVIDGDHNYYTVLGELRIADELSRRDGKPLLAFLHDVSWPCARRDMYYAPETLPPEWVHPHSWDGGVKLEDGGIHAGRGMRGMGQFAWAEKAGGPRNGVLTAVEDFLEEVRSDARPLAWVHVPAVLGLGVIFDASAPWAADVAALLHPWHDNQLVATLELNRLRNYLTVIEWQDREASRIGGRAAA</sequence>
<dbReference type="Proteomes" id="UP000501568">
    <property type="component" value="Chromosome"/>
</dbReference>
<dbReference type="AlphaFoldDB" id="A0A6G6Y486"/>
<dbReference type="GO" id="GO:0008168">
    <property type="term" value="F:methyltransferase activity"/>
    <property type="evidence" value="ECO:0007669"/>
    <property type="project" value="UniProtKB-KW"/>
</dbReference>
<evidence type="ECO:0000313" key="1">
    <source>
        <dbReference type="EMBL" id="QIG79725.1"/>
    </source>
</evidence>